<keyword evidence="3" id="KW-1185">Reference proteome</keyword>
<gene>
    <name evidence="2" type="ORF">BKA55DRAFT_546634</name>
</gene>
<protein>
    <recommendedName>
        <fullName evidence="1">N-acetyltransferase domain-containing protein</fullName>
    </recommendedName>
</protein>
<comment type="caution">
    <text evidence="2">The sequence shown here is derived from an EMBL/GenBank/DDBJ whole genome shotgun (WGS) entry which is preliminary data.</text>
</comment>
<evidence type="ECO:0000313" key="3">
    <source>
        <dbReference type="Proteomes" id="UP000720189"/>
    </source>
</evidence>
<sequence>MSQIALPHIPSIVPISERDFPILTEFIYSSKLSLAINSFLYEDWPNEATQKPIYRQAVESSFSNLASLCLKAVHQESGDIIGYLVLTRKRPGEGSSPEEESTAGQDVLEMMNAEVFSTVAQAANKISEETDQLDRLELAFIYIKPSHRKQGIGLLLMRDALSRAKQKAESCIFALSRLSMNSTTRQDSKM</sequence>
<dbReference type="Gene3D" id="3.40.630.30">
    <property type="match status" value="1"/>
</dbReference>
<dbReference type="Proteomes" id="UP000720189">
    <property type="component" value="Unassembled WGS sequence"/>
</dbReference>
<name>A0A9P9JKN1_FUSRE</name>
<organism evidence="2 3">
    <name type="scientific">Fusarium redolens</name>
    <dbReference type="NCBI Taxonomy" id="48865"/>
    <lineage>
        <taxon>Eukaryota</taxon>
        <taxon>Fungi</taxon>
        <taxon>Dikarya</taxon>
        <taxon>Ascomycota</taxon>
        <taxon>Pezizomycotina</taxon>
        <taxon>Sordariomycetes</taxon>
        <taxon>Hypocreomycetidae</taxon>
        <taxon>Hypocreales</taxon>
        <taxon>Nectriaceae</taxon>
        <taxon>Fusarium</taxon>
        <taxon>Fusarium redolens species complex</taxon>
    </lineage>
</organism>
<dbReference type="AlphaFoldDB" id="A0A9P9JKN1"/>
<proteinExistence type="predicted"/>
<dbReference type="EMBL" id="JAGMUX010000031">
    <property type="protein sequence ID" value="KAH7210791.1"/>
    <property type="molecule type" value="Genomic_DNA"/>
</dbReference>
<reference evidence="2" key="1">
    <citation type="journal article" date="2021" name="Nat. Commun.">
        <title>Genetic determinants of endophytism in the Arabidopsis root mycobiome.</title>
        <authorList>
            <person name="Mesny F."/>
            <person name="Miyauchi S."/>
            <person name="Thiergart T."/>
            <person name="Pickel B."/>
            <person name="Atanasova L."/>
            <person name="Karlsson M."/>
            <person name="Huettel B."/>
            <person name="Barry K.W."/>
            <person name="Haridas S."/>
            <person name="Chen C."/>
            <person name="Bauer D."/>
            <person name="Andreopoulos W."/>
            <person name="Pangilinan J."/>
            <person name="LaButti K."/>
            <person name="Riley R."/>
            <person name="Lipzen A."/>
            <person name="Clum A."/>
            <person name="Drula E."/>
            <person name="Henrissat B."/>
            <person name="Kohler A."/>
            <person name="Grigoriev I.V."/>
            <person name="Martin F.M."/>
            <person name="Hacquard S."/>
        </authorList>
    </citation>
    <scope>NUCLEOTIDE SEQUENCE</scope>
    <source>
        <strain evidence="2">MPI-CAGE-AT-0023</strain>
    </source>
</reference>
<accession>A0A9P9JKN1</accession>
<dbReference type="SUPFAM" id="SSF55729">
    <property type="entry name" value="Acyl-CoA N-acyltransferases (Nat)"/>
    <property type="match status" value="1"/>
</dbReference>
<dbReference type="RefSeq" id="XP_046041562.1">
    <property type="nucleotide sequence ID" value="XM_046190938.1"/>
</dbReference>
<dbReference type="Pfam" id="PF00583">
    <property type="entry name" value="Acetyltransf_1"/>
    <property type="match status" value="1"/>
</dbReference>
<evidence type="ECO:0000313" key="2">
    <source>
        <dbReference type="EMBL" id="KAH7210791.1"/>
    </source>
</evidence>
<dbReference type="CDD" id="cd04301">
    <property type="entry name" value="NAT_SF"/>
    <property type="match status" value="1"/>
</dbReference>
<dbReference type="GeneID" id="70220892"/>
<dbReference type="InterPro" id="IPR016181">
    <property type="entry name" value="Acyl_CoA_acyltransferase"/>
</dbReference>
<dbReference type="GO" id="GO:0016747">
    <property type="term" value="F:acyltransferase activity, transferring groups other than amino-acyl groups"/>
    <property type="evidence" value="ECO:0007669"/>
    <property type="project" value="InterPro"/>
</dbReference>
<dbReference type="InterPro" id="IPR000182">
    <property type="entry name" value="GNAT_dom"/>
</dbReference>
<dbReference type="OrthoDB" id="410198at2759"/>
<feature type="domain" description="N-acetyltransferase" evidence="1">
    <location>
        <begin position="74"/>
        <end position="174"/>
    </location>
</feature>
<evidence type="ECO:0000259" key="1">
    <source>
        <dbReference type="Pfam" id="PF00583"/>
    </source>
</evidence>